<evidence type="ECO:0000313" key="3">
    <source>
        <dbReference type="Proteomes" id="UP001243846"/>
    </source>
</evidence>
<dbReference type="PANTHER" id="PTHR31435:SF9">
    <property type="entry name" value="PROTEIN NATD1"/>
    <property type="match status" value="1"/>
</dbReference>
<dbReference type="EC" id="2.3.1.-" evidence="2"/>
<protein>
    <submittedName>
        <fullName evidence="2">GNAT family N-acetyltransferase</fullName>
        <ecNumber evidence="2">2.3.1.-</ecNumber>
    </submittedName>
</protein>
<dbReference type="InterPro" id="IPR045057">
    <property type="entry name" value="Gcn5-rel_NAT"/>
</dbReference>
<feature type="domain" description="N-acetyltransferase" evidence="1">
    <location>
        <begin position="10"/>
        <end position="98"/>
    </location>
</feature>
<name>A0ABT8D410_9RHOB</name>
<sequence length="108" mass="11716">MAEFIFGREDDGARHGRFLVSVAGYEGEAEITYTHRGPNRISADHTGSPESLRGTGAAAALVAHMIELARSEGFTIIPYCPYVRAQYLRHPDWQDVMTVAPGVDPAAA</sequence>
<dbReference type="Proteomes" id="UP001243846">
    <property type="component" value="Unassembled WGS sequence"/>
</dbReference>
<keyword evidence="3" id="KW-1185">Reference proteome</keyword>
<keyword evidence="2" id="KW-0808">Transferase</keyword>
<evidence type="ECO:0000313" key="2">
    <source>
        <dbReference type="EMBL" id="MDN3710676.1"/>
    </source>
</evidence>
<dbReference type="PROSITE" id="PS51729">
    <property type="entry name" value="GNAT_YJDJ"/>
    <property type="match status" value="1"/>
</dbReference>
<dbReference type="Gene3D" id="3.40.630.30">
    <property type="match status" value="1"/>
</dbReference>
<gene>
    <name evidence="2" type="ORF">QWZ10_00440</name>
</gene>
<dbReference type="EMBL" id="JAUFRC010000001">
    <property type="protein sequence ID" value="MDN3710676.1"/>
    <property type="molecule type" value="Genomic_DNA"/>
</dbReference>
<dbReference type="GO" id="GO:0016746">
    <property type="term" value="F:acyltransferase activity"/>
    <property type="evidence" value="ECO:0007669"/>
    <property type="project" value="UniProtKB-KW"/>
</dbReference>
<evidence type="ECO:0000259" key="1">
    <source>
        <dbReference type="PROSITE" id="PS51729"/>
    </source>
</evidence>
<dbReference type="RefSeq" id="WP_377688284.1">
    <property type="nucleotide sequence ID" value="NZ_JBHMDZ010000049.1"/>
</dbReference>
<accession>A0ABT8D410</accession>
<keyword evidence="2" id="KW-0012">Acyltransferase</keyword>
<dbReference type="Pfam" id="PF14542">
    <property type="entry name" value="Acetyltransf_CG"/>
    <property type="match status" value="1"/>
</dbReference>
<organism evidence="2 3">
    <name type="scientific">Paracoccus cavernae</name>
    <dbReference type="NCBI Taxonomy" id="1571207"/>
    <lineage>
        <taxon>Bacteria</taxon>
        <taxon>Pseudomonadati</taxon>
        <taxon>Pseudomonadota</taxon>
        <taxon>Alphaproteobacteria</taxon>
        <taxon>Rhodobacterales</taxon>
        <taxon>Paracoccaceae</taxon>
        <taxon>Paracoccus</taxon>
    </lineage>
</organism>
<proteinExistence type="predicted"/>
<comment type="caution">
    <text evidence="2">The sequence shown here is derived from an EMBL/GenBank/DDBJ whole genome shotgun (WGS) entry which is preliminary data.</text>
</comment>
<dbReference type="SUPFAM" id="SSF55729">
    <property type="entry name" value="Acyl-CoA N-acyltransferases (Nat)"/>
    <property type="match status" value="1"/>
</dbReference>
<reference evidence="3" key="1">
    <citation type="journal article" date="2019" name="Int. J. Syst. Evol. Microbiol.">
        <title>The Global Catalogue of Microorganisms (GCM) 10K type strain sequencing project: providing services to taxonomists for standard genome sequencing and annotation.</title>
        <authorList>
            <consortium name="The Broad Institute Genomics Platform"/>
            <consortium name="The Broad Institute Genome Sequencing Center for Infectious Disease"/>
            <person name="Wu L."/>
            <person name="Ma J."/>
        </authorList>
    </citation>
    <scope>NUCLEOTIDE SEQUENCE [LARGE SCALE GENOMIC DNA]</scope>
    <source>
        <strain evidence="3">CECT 8482</strain>
    </source>
</reference>
<dbReference type="InterPro" id="IPR031165">
    <property type="entry name" value="GNAT_YJDJ"/>
</dbReference>
<dbReference type="InterPro" id="IPR016181">
    <property type="entry name" value="Acyl_CoA_acyltransferase"/>
</dbReference>
<dbReference type="PANTHER" id="PTHR31435">
    <property type="entry name" value="PROTEIN NATD1"/>
    <property type="match status" value="1"/>
</dbReference>